<gene>
    <name evidence="1" type="ORF">E5676_scaffold562G001160</name>
</gene>
<evidence type="ECO:0000313" key="1">
    <source>
        <dbReference type="EMBL" id="TYJ99714.1"/>
    </source>
</evidence>
<protein>
    <submittedName>
        <fullName evidence="1">Pol protein</fullName>
    </submittedName>
</protein>
<dbReference type="Proteomes" id="UP000321947">
    <property type="component" value="Unassembled WGS sequence"/>
</dbReference>
<organism evidence="1 2">
    <name type="scientific">Cucumis melo var. makuwa</name>
    <name type="common">Oriental melon</name>
    <dbReference type="NCBI Taxonomy" id="1194695"/>
    <lineage>
        <taxon>Eukaryota</taxon>
        <taxon>Viridiplantae</taxon>
        <taxon>Streptophyta</taxon>
        <taxon>Embryophyta</taxon>
        <taxon>Tracheophyta</taxon>
        <taxon>Spermatophyta</taxon>
        <taxon>Magnoliopsida</taxon>
        <taxon>eudicotyledons</taxon>
        <taxon>Gunneridae</taxon>
        <taxon>Pentapetalae</taxon>
        <taxon>rosids</taxon>
        <taxon>fabids</taxon>
        <taxon>Cucurbitales</taxon>
        <taxon>Cucurbitaceae</taxon>
        <taxon>Benincaseae</taxon>
        <taxon>Cucumis</taxon>
    </lineage>
</organism>
<proteinExistence type="predicted"/>
<dbReference type="InterPro" id="IPR012337">
    <property type="entry name" value="RNaseH-like_sf"/>
</dbReference>
<name>A0A5D3BL10_CUCMM</name>
<evidence type="ECO:0000313" key="2">
    <source>
        <dbReference type="Proteomes" id="UP000321947"/>
    </source>
</evidence>
<dbReference type="SUPFAM" id="SSF53098">
    <property type="entry name" value="Ribonuclease H-like"/>
    <property type="match status" value="1"/>
</dbReference>
<dbReference type="InterPro" id="IPR036397">
    <property type="entry name" value="RNaseH_sf"/>
</dbReference>
<dbReference type="AlphaFoldDB" id="A0A5D3BL10"/>
<sequence>MEVGERVIGLHYRTVQDSKGLYSDLGCCQQAHKSAHFILGKSTYTANAHFTSKFWKGLQLALDTRLDFSTTFHPQTDGQTEKLNKTLEDMLSPVCRGEIGEQRMLGPELV</sequence>
<comment type="caution">
    <text evidence="1">The sequence shown here is derived from an EMBL/GenBank/DDBJ whole genome shotgun (WGS) entry which is preliminary data.</text>
</comment>
<dbReference type="Gene3D" id="3.30.420.10">
    <property type="entry name" value="Ribonuclease H-like superfamily/Ribonuclease H"/>
    <property type="match status" value="1"/>
</dbReference>
<dbReference type="GO" id="GO:0003676">
    <property type="term" value="F:nucleic acid binding"/>
    <property type="evidence" value="ECO:0007669"/>
    <property type="project" value="InterPro"/>
</dbReference>
<accession>A0A5D3BL10</accession>
<reference evidence="1 2" key="1">
    <citation type="submission" date="2019-08" db="EMBL/GenBank/DDBJ databases">
        <title>Draft genome sequences of two oriental melons (Cucumis melo L. var makuwa).</title>
        <authorList>
            <person name="Kwon S.-Y."/>
        </authorList>
    </citation>
    <scope>NUCLEOTIDE SEQUENCE [LARGE SCALE GENOMIC DNA]</scope>
    <source>
        <strain evidence="2">cv. Chang Bougi</strain>
        <tissue evidence="1">Leaf</tissue>
    </source>
</reference>
<dbReference type="EMBL" id="SSTD01017617">
    <property type="protein sequence ID" value="TYJ99714.1"/>
    <property type="molecule type" value="Genomic_DNA"/>
</dbReference>